<dbReference type="Gene3D" id="3.90.190.10">
    <property type="entry name" value="Protein tyrosine phosphatase superfamily"/>
    <property type="match status" value="1"/>
</dbReference>
<dbReference type="SUPFAM" id="SSF52799">
    <property type="entry name" value="(Phosphotyrosine protein) phosphatases II"/>
    <property type="match status" value="1"/>
</dbReference>
<name>A0ABR1TLY3_9PEZI</name>
<dbReference type="Proteomes" id="UP001446871">
    <property type="component" value="Unassembled WGS sequence"/>
</dbReference>
<dbReference type="PANTHER" id="PTHR31126:SF10">
    <property type="entry name" value="PROTEIN PHOSPHATASE, PUTATIVE (AFU_ORTHOLOGUE AFUA_6G06650)-RELATED"/>
    <property type="match status" value="1"/>
</dbReference>
<dbReference type="PANTHER" id="PTHR31126">
    <property type="entry name" value="TYROSINE-PROTEIN PHOSPHATASE"/>
    <property type="match status" value="1"/>
</dbReference>
<dbReference type="InterPro" id="IPR000387">
    <property type="entry name" value="Tyr_Pase_dom"/>
</dbReference>
<sequence>MGDMGNPNLDNVQNFRDVGQTINTQCGKRLVREGVLFRSARPDDASPEDRRKLKEDYGIKTVIDLRTKTEHAKQAEKRQADLKVPALLKSNAALAEPVQIPGLRYLEIKITGGKFEKFLISQLSWPGFFKLIFLYTCGYRIAAIRVMSQEVMLPRGLVTMGLDTLDHSGADILEALDAFLEPPADSNGGASLPILVHCTQGKDRTGLIVALVLMILGVPLEAVSHDYLLTQEALVEDREARIAEIEEIGLTPDWGDCPPDFVARVHEHLVSRYGGIEAYLDDIEFGSDKRRRLVEVLGA</sequence>
<keyword evidence="3" id="KW-1185">Reference proteome</keyword>
<proteinExistence type="predicted"/>
<feature type="domain" description="Tyrosine specific protein phosphatases" evidence="1">
    <location>
        <begin position="170"/>
        <end position="242"/>
    </location>
</feature>
<comment type="caution">
    <text evidence="2">The sequence shown here is derived from an EMBL/GenBank/DDBJ whole genome shotgun (WGS) entry which is preliminary data.</text>
</comment>
<dbReference type="PROSITE" id="PS50056">
    <property type="entry name" value="TYR_PHOSPHATASE_2"/>
    <property type="match status" value="1"/>
</dbReference>
<evidence type="ECO:0000313" key="3">
    <source>
        <dbReference type="Proteomes" id="UP001446871"/>
    </source>
</evidence>
<reference evidence="2 3" key="1">
    <citation type="submission" date="2023-01" db="EMBL/GenBank/DDBJ databases">
        <title>Analysis of 21 Apiospora genomes using comparative genomics revels a genus with tremendous synthesis potential of carbohydrate active enzymes and secondary metabolites.</title>
        <authorList>
            <person name="Sorensen T."/>
        </authorList>
    </citation>
    <scope>NUCLEOTIDE SEQUENCE [LARGE SCALE GENOMIC DNA]</scope>
    <source>
        <strain evidence="2 3">CBS 83171</strain>
    </source>
</reference>
<dbReference type="InterPro" id="IPR026893">
    <property type="entry name" value="Tyr/Ser_Pase_IphP-type"/>
</dbReference>
<dbReference type="EMBL" id="JAQQWM010000009">
    <property type="protein sequence ID" value="KAK8047577.1"/>
    <property type="molecule type" value="Genomic_DNA"/>
</dbReference>
<evidence type="ECO:0000313" key="2">
    <source>
        <dbReference type="EMBL" id="KAK8047577.1"/>
    </source>
</evidence>
<organism evidence="2 3">
    <name type="scientific">Apiospora saccharicola</name>
    <dbReference type="NCBI Taxonomy" id="335842"/>
    <lineage>
        <taxon>Eukaryota</taxon>
        <taxon>Fungi</taxon>
        <taxon>Dikarya</taxon>
        <taxon>Ascomycota</taxon>
        <taxon>Pezizomycotina</taxon>
        <taxon>Sordariomycetes</taxon>
        <taxon>Xylariomycetidae</taxon>
        <taxon>Amphisphaeriales</taxon>
        <taxon>Apiosporaceae</taxon>
        <taxon>Apiospora</taxon>
    </lineage>
</organism>
<evidence type="ECO:0000259" key="1">
    <source>
        <dbReference type="PROSITE" id="PS50056"/>
    </source>
</evidence>
<dbReference type="InterPro" id="IPR029021">
    <property type="entry name" value="Prot-tyrosine_phosphatase-like"/>
</dbReference>
<dbReference type="Pfam" id="PF13350">
    <property type="entry name" value="Y_phosphatase3"/>
    <property type="match status" value="1"/>
</dbReference>
<protein>
    <recommendedName>
        <fullName evidence="1">Tyrosine specific protein phosphatases domain-containing protein</fullName>
    </recommendedName>
</protein>
<accession>A0ABR1TLY3</accession>
<dbReference type="InterPro" id="IPR016130">
    <property type="entry name" value="Tyr_Pase_AS"/>
</dbReference>
<gene>
    <name evidence="2" type="ORF">PG996_015641</name>
</gene>
<dbReference type="PROSITE" id="PS00383">
    <property type="entry name" value="TYR_PHOSPHATASE_1"/>
    <property type="match status" value="1"/>
</dbReference>